<sequence length="347" mass="40360">MEANCEQTYNRLLDKSSEAFVLAIELYNRPSIKYRVEGFSFFICNAWELMLKAKLIADRGISAVYYRDNTDRTITLERCISQVFTNDKDPLRRNLEDIIRLRNTSTHFIVQEYEQIYVGLFQSCVTNFDEKMYEFHGRRMSDVIPQHFLMLSMNANPATPEVIRAKYPVEIASKFLFDESEIEQEQQLQENQRYSCVFLTEMAITKNPKNADFTVAIDNSSDRTIRTAKVFQDPKNTHPLSMKKVLEHVNSRLGRLGIVLMANGEPKLFTANDWKLFLNFYDIKSNKELAYKHEVGRNGSYTYSMKTVDFIVDRIRENPSDVIDSLKQALAKKQNETTPGAKDSKRK</sequence>
<dbReference type="Pfam" id="PF12358">
    <property type="entry name" value="DUF3644"/>
    <property type="match status" value="1"/>
</dbReference>
<accession>A0AAW6AMD5</accession>
<dbReference type="AlphaFoldDB" id="A0AAW6AMD5"/>
<feature type="domain" description="DUF3644" evidence="1">
    <location>
        <begin position="11"/>
        <end position="176"/>
    </location>
</feature>
<dbReference type="Proteomes" id="UP001212741">
    <property type="component" value="Unassembled WGS sequence"/>
</dbReference>
<dbReference type="InterPro" id="IPR022104">
    <property type="entry name" value="DUF3644"/>
</dbReference>
<reference evidence="3" key="1">
    <citation type="submission" date="2023-01" db="EMBL/GenBank/DDBJ databases">
        <title>Human gut microbiome strain richness.</title>
        <authorList>
            <person name="Chen-Liaw A."/>
        </authorList>
    </citation>
    <scope>NUCLEOTIDE SEQUENCE</scope>
    <source>
        <strain evidence="3">D54st1_D6_D54t1_190329</strain>
    </source>
</reference>
<name>A0AAW6AMD5_9ACTN</name>
<dbReference type="InterPro" id="IPR049530">
    <property type="entry name" value="EC042_2821"/>
</dbReference>
<dbReference type="RefSeq" id="WP_195520539.1">
    <property type="nucleotide sequence ID" value="NZ_JADNPG010000003.1"/>
</dbReference>
<comment type="caution">
    <text evidence="3">The sequence shown here is derived from an EMBL/GenBank/DDBJ whole genome shotgun (WGS) entry which is preliminary data.</text>
</comment>
<organism evidence="3 4">
    <name type="scientific">Collinsella aerofaciens</name>
    <dbReference type="NCBI Taxonomy" id="74426"/>
    <lineage>
        <taxon>Bacteria</taxon>
        <taxon>Bacillati</taxon>
        <taxon>Actinomycetota</taxon>
        <taxon>Coriobacteriia</taxon>
        <taxon>Coriobacteriales</taxon>
        <taxon>Coriobacteriaceae</taxon>
        <taxon>Collinsella</taxon>
    </lineage>
</organism>
<proteinExistence type="predicted"/>
<protein>
    <submittedName>
        <fullName evidence="3">DUF3644 domain-containing protein</fullName>
    </submittedName>
</protein>
<evidence type="ECO:0000313" key="3">
    <source>
        <dbReference type="EMBL" id="MDB1838180.1"/>
    </source>
</evidence>
<evidence type="ECO:0000259" key="1">
    <source>
        <dbReference type="Pfam" id="PF12358"/>
    </source>
</evidence>
<dbReference type="Pfam" id="PF18740">
    <property type="entry name" value="EC042_2821"/>
    <property type="match status" value="1"/>
</dbReference>
<evidence type="ECO:0000259" key="2">
    <source>
        <dbReference type="Pfam" id="PF18740"/>
    </source>
</evidence>
<feature type="domain" description="EC042-2821-like Restriction Endonuclease-like" evidence="2">
    <location>
        <begin position="233"/>
        <end position="327"/>
    </location>
</feature>
<gene>
    <name evidence="3" type="ORF">PMW86_01025</name>
</gene>
<evidence type="ECO:0000313" key="4">
    <source>
        <dbReference type="Proteomes" id="UP001212741"/>
    </source>
</evidence>
<dbReference type="EMBL" id="JAQLEC010000002">
    <property type="protein sequence ID" value="MDB1838180.1"/>
    <property type="molecule type" value="Genomic_DNA"/>
</dbReference>